<dbReference type="SUPFAM" id="SSF53474">
    <property type="entry name" value="alpha/beta-Hydrolases"/>
    <property type="match status" value="1"/>
</dbReference>
<dbReference type="Proteomes" id="UP001281130">
    <property type="component" value="Unassembled WGS sequence"/>
</dbReference>
<dbReference type="RefSeq" id="WP_038682792.1">
    <property type="nucleotide sequence ID" value="NZ_CP007514.1"/>
</dbReference>
<dbReference type="PRINTS" id="PR00111">
    <property type="entry name" value="ABHYDROLASE"/>
</dbReference>
<dbReference type="InterPro" id="IPR050266">
    <property type="entry name" value="AB_hydrolase_sf"/>
</dbReference>
<dbReference type="eggNOG" id="COG2021">
    <property type="taxonomic scope" value="Bacteria"/>
</dbReference>
<accession>A0A023X542</accession>
<feature type="domain" description="AB hydrolase-1" evidence="1">
    <location>
        <begin position="44"/>
        <end position="228"/>
    </location>
</feature>
<dbReference type="EMBL" id="JAWXXX010000001">
    <property type="protein sequence ID" value="MDX5894955.1"/>
    <property type="molecule type" value="Genomic_DNA"/>
</dbReference>
<reference evidence="2 4" key="1">
    <citation type="submission" date="2014-03" db="EMBL/GenBank/DDBJ databases">
        <title>Complete genome sequence of the Radio-Resistant Rubrobacter radiotolerans RSPS-4.</title>
        <authorList>
            <person name="Egas C.C."/>
            <person name="Barroso C.C."/>
            <person name="Froufe H.J.C."/>
            <person name="Pacheco J.J."/>
            <person name="Albuquerque L.L."/>
            <person name="da Costa M.M.S."/>
        </authorList>
    </citation>
    <scope>NUCLEOTIDE SEQUENCE [LARGE SCALE GENOMIC DNA]</scope>
    <source>
        <strain evidence="2 4">RSPS-4</strain>
    </source>
</reference>
<evidence type="ECO:0000313" key="4">
    <source>
        <dbReference type="Proteomes" id="UP000025229"/>
    </source>
</evidence>
<dbReference type="PANTHER" id="PTHR43798:SF29">
    <property type="entry name" value="AB HYDROLASE-1 DOMAIN-CONTAINING PROTEIN"/>
    <property type="match status" value="1"/>
</dbReference>
<dbReference type="InterPro" id="IPR029058">
    <property type="entry name" value="AB_hydrolase_fold"/>
</dbReference>
<evidence type="ECO:0000313" key="3">
    <source>
        <dbReference type="EMBL" id="MDX5894955.1"/>
    </source>
</evidence>
<dbReference type="PATRIC" id="fig|42256.3.peg.2311"/>
<dbReference type="STRING" id="42256.RradSPS_2269"/>
<organism evidence="2 4">
    <name type="scientific">Rubrobacter radiotolerans</name>
    <name type="common">Arthrobacter radiotolerans</name>
    <dbReference type="NCBI Taxonomy" id="42256"/>
    <lineage>
        <taxon>Bacteria</taxon>
        <taxon>Bacillati</taxon>
        <taxon>Actinomycetota</taxon>
        <taxon>Rubrobacteria</taxon>
        <taxon>Rubrobacterales</taxon>
        <taxon>Rubrobacteraceae</taxon>
        <taxon>Rubrobacter</taxon>
    </lineage>
</organism>
<dbReference type="HOGENOM" id="CLU_020336_29_1_11"/>
<dbReference type="Gene3D" id="3.40.50.1820">
    <property type="entry name" value="alpha/beta hydrolase"/>
    <property type="match status" value="1"/>
</dbReference>
<keyword evidence="2" id="KW-0378">Hydrolase</keyword>
<dbReference type="Proteomes" id="UP000025229">
    <property type="component" value="Chromosome"/>
</dbReference>
<reference evidence="3" key="2">
    <citation type="submission" date="2023-11" db="EMBL/GenBank/DDBJ databases">
        <title>MicrobeMod: A computational toolkit for identifying prokaryotic methylation and restriction-modification with nanopore sequencing.</title>
        <authorList>
            <person name="Crits-Christoph A."/>
            <person name="Kang S.C."/>
            <person name="Lee H."/>
            <person name="Ostrov N."/>
        </authorList>
    </citation>
    <scope>NUCLEOTIDE SEQUENCE</scope>
    <source>
        <strain evidence="3">ATCC 51242</strain>
    </source>
</reference>
<evidence type="ECO:0000259" key="1">
    <source>
        <dbReference type="Pfam" id="PF12697"/>
    </source>
</evidence>
<evidence type="ECO:0000313" key="2">
    <source>
        <dbReference type="EMBL" id="AHY47552.1"/>
    </source>
</evidence>
<dbReference type="KEGG" id="rrd:RradSPS_2269"/>
<keyword evidence="4" id="KW-1185">Reference proteome</keyword>
<gene>
    <name evidence="2" type="ORF">RradSPS_2269</name>
    <name evidence="3" type="ORF">SIL72_13085</name>
</gene>
<proteinExistence type="predicted"/>
<dbReference type="GO" id="GO:0016787">
    <property type="term" value="F:hydrolase activity"/>
    <property type="evidence" value="ECO:0007669"/>
    <property type="project" value="UniProtKB-KW"/>
</dbReference>
<dbReference type="InterPro" id="IPR000073">
    <property type="entry name" value="AB_hydrolase_1"/>
</dbReference>
<dbReference type="EMBL" id="CP007514">
    <property type="protein sequence ID" value="AHY47552.1"/>
    <property type="molecule type" value="Genomic_DNA"/>
</dbReference>
<dbReference type="OrthoDB" id="2987348at2"/>
<dbReference type="Pfam" id="PF12697">
    <property type="entry name" value="Abhydrolase_6"/>
    <property type="match status" value="1"/>
</dbReference>
<name>A0A023X542_RUBRA</name>
<dbReference type="AlphaFoldDB" id="A0A023X542"/>
<dbReference type="PANTHER" id="PTHR43798">
    <property type="entry name" value="MONOACYLGLYCEROL LIPASE"/>
    <property type="match status" value="1"/>
</dbReference>
<protein>
    <submittedName>
        <fullName evidence="3">Alpha/beta fold hydrolase</fullName>
    </submittedName>
    <submittedName>
        <fullName evidence="2">Alpha/beta hydrolase family</fullName>
    </submittedName>
</protein>
<sequence length="235" mass="25926">MENSDRNVVFVPGLLCDERLFEAQRAALEEEGFRTSVADVSQDATVEGMARRLLAEAPERFSLVGLSMGGYVALAAVREAPERIERLALLDTSARPDTEEQKESRRELVEAAKSGEFLKVAEGMPEKLLHESRLVDGELVEKVVRMGLDTGPEVFEQQEEAVMARPDSRPDLPNVPCPTLVLCGREDALTPPEVHEELAESIPDASLRVVERCGHLSSLERPEEVSAALRELLGR</sequence>